<name>A0ABT3FMQ5_9BACT</name>
<evidence type="ECO:0000313" key="2">
    <source>
        <dbReference type="EMBL" id="MCW1884260.1"/>
    </source>
</evidence>
<sequence length="192" mass="20334">MDPDLPERLLPARDILSRSLVLHPQDLAPAMPSGLAEDLAARFAAPPIHDTTPASPGLMERLRNWMASPGFGVAAAAVVVVGVAVPMIWAPDEMFRGTDKQVAMPTDMVKIAFVGQNPRLEMALKSSGHFEPLAFENDADSVPAPKVVIDFNTGTVSSVNREGATVYTSPLPANIKDAPTIVSDAISRIGGK</sequence>
<accession>A0ABT3FMQ5</accession>
<evidence type="ECO:0000313" key="3">
    <source>
        <dbReference type="Proteomes" id="UP001207930"/>
    </source>
</evidence>
<keyword evidence="1" id="KW-0472">Membrane</keyword>
<feature type="transmembrane region" description="Helical" evidence="1">
    <location>
        <begin position="65"/>
        <end position="90"/>
    </location>
</feature>
<dbReference type="EMBL" id="JAPDDS010000003">
    <property type="protein sequence ID" value="MCW1884260.1"/>
    <property type="molecule type" value="Genomic_DNA"/>
</dbReference>
<keyword evidence="1" id="KW-0812">Transmembrane</keyword>
<dbReference type="RefSeq" id="WP_264500221.1">
    <property type="nucleotide sequence ID" value="NZ_JAPDDS010000003.1"/>
</dbReference>
<evidence type="ECO:0008006" key="4">
    <source>
        <dbReference type="Google" id="ProtNLM"/>
    </source>
</evidence>
<evidence type="ECO:0000256" key="1">
    <source>
        <dbReference type="SAM" id="Phobius"/>
    </source>
</evidence>
<keyword evidence="1" id="KW-1133">Transmembrane helix</keyword>
<dbReference type="Proteomes" id="UP001207930">
    <property type="component" value="Unassembled WGS sequence"/>
</dbReference>
<comment type="caution">
    <text evidence="2">The sequence shown here is derived from an EMBL/GenBank/DDBJ whole genome shotgun (WGS) entry which is preliminary data.</text>
</comment>
<reference evidence="2 3" key="1">
    <citation type="submission" date="2022-10" db="EMBL/GenBank/DDBJ databases">
        <title>Luteolibacter flavescens strain MCCC 1K03193, whole genome shotgun sequencing project.</title>
        <authorList>
            <person name="Zhao G."/>
            <person name="Shen L."/>
        </authorList>
    </citation>
    <scope>NUCLEOTIDE SEQUENCE [LARGE SCALE GENOMIC DNA]</scope>
    <source>
        <strain evidence="2 3">MCCC 1K03193</strain>
    </source>
</reference>
<gene>
    <name evidence="2" type="ORF">OKA04_05920</name>
</gene>
<organism evidence="2 3">
    <name type="scientific">Luteolibacter flavescens</name>
    <dbReference type="NCBI Taxonomy" id="1859460"/>
    <lineage>
        <taxon>Bacteria</taxon>
        <taxon>Pseudomonadati</taxon>
        <taxon>Verrucomicrobiota</taxon>
        <taxon>Verrucomicrobiia</taxon>
        <taxon>Verrucomicrobiales</taxon>
        <taxon>Verrucomicrobiaceae</taxon>
        <taxon>Luteolibacter</taxon>
    </lineage>
</organism>
<protein>
    <recommendedName>
        <fullName evidence="4">Anti-sigma factor</fullName>
    </recommendedName>
</protein>
<keyword evidence="3" id="KW-1185">Reference proteome</keyword>
<proteinExistence type="predicted"/>